<sequence length="89" mass="9575">PLEGPSESIIPESLSESIIPAITPSSLESSFKSHPHQPGTLHDTETRASSLPSNTNDQSKIGGDSQLQPILHVYLQRQNSKGVKPFVDS</sequence>
<proteinExistence type="predicted"/>
<evidence type="ECO:0000256" key="1">
    <source>
        <dbReference type="SAM" id="MobiDB-lite"/>
    </source>
</evidence>
<keyword evidence="3" id="KW-1185">Reference proteome</keyword>
<feature type="region of interest" description="Disordered" evidence="1">
    <location>
        <begin position="25"/>
        <end position="64"/>
    </location>
</feature>
<dbReference type="Proteomes" id="UP000237105">
    <property type="component" value="Unassembled WGS sequence"/>
</dbReference>
<gene>
    <name evidence="2" type="ORF">PanWU01x14_127440</name>
</gene>
<name>A0A2P5CSG0_PARAD</name>
<feature type="non-terminal residue" evidence="2">
    <location>
        <position position="1"/>
    </location>
</feature>
<feature type="compositionally biased region" description="Polar residues" evidence="1">
    <location>
        <begin position="47"/>
        <end position="59"/>
    </location>
</feature>
<protein>
    <submittedName>
        <fullName evidence="2">Uncharacterized protein</fullName>
    </submittedName>
</protein>
<dbReference type="AlphaFoldDB" id="A0A2P5CSG0"/>
<reference evidence="3" key="1">
    <citation type="submission" date="2016-06" db="EMBL/GenBank/DDBJ databases">
        <title>Parallel loss of symbiosis genes in relatives of nitrogen-fixing non-legume Parasponia.</title>
        <authorList>
            <person name="Van Velzen R."/>
            <person name="Holmer R."/>
            <person name="Bu F."/>
            <person name="Rutten L."/>
            <person name="Van Zeijl A."/>
            <person name="Liu W."/>
            <person name="Santuari L."/>
            <person name="Cao Q."/>
            <person name="Sharma T."/>
            <person name="Shen D."/>
            <person name="Roswanjaya Y."/>
            <person name="Wardhani T."/>
            <person name="Kalhor M.S."/>
            <person name="Jansen J."/>
            <person name="Van den Hoogen J."/>
            <person name="Gungor B."/>
            <person name="Hartog M."/>
            <person name="Hontelez J."/>
            <person name="Verver J."/>
            <person name="Yang W.-C."/>
            <person name="Schijlen E."/>
            <person name="Repin R."/>
            <person name="Schilthuizen M."/>
            <person name="Schranz E."/>
            <person name="Heidstra R."/>
            <person name="Miyata K."/>
            <person name="Fedorova E."/>
            <person name="Kohlen W."/>
            <person name="Bisseling T."/>
            <person name="Smit S."/>
            <person name="Geurts R."/>
        </authorList>
    </citation>
    <scope>NUCLEOTIDE SEQUENCE [LARGE SCALE GENOMIC DNA]</scope>
    <source>
        <strain evidence="3">cv. WU1-14</strain>
    </source>
</reference>
<evidence type="ECO:0000313" key="2">
    <source>
        <dbReference type="EMBL" id="PON63977.1"/>
    </source>
</evidence>
<comment type="caution">
    <text evidence="2">The sequence shown here is derived from an EMBL/GenBank/DDBJ whole genome shotgun (WGS) entry which is preliminary data.</text>
</comment>
<evidence type="ECO:0000313" key="3">
    <source>
        <dbReference type="Proteomes" id="UP000237105"/>
    </source>
</evidence>
<organism evidence="2 3">
    <name type="scientific">Parasponia andersonii</name>
    <name type="common">Sponia andersonii</name>
    <dbReference type="NCBI Taxonomy" id="3476"/>
    <lineage>
        <taxon>Eukaryota</taxon>
        <taxon>Viridiplantae</taxon>
        <taxon>Streptophyta</taxon>
        <taxon>Embryophyta</taxon>
        <taxon>Tracheophyta</taxon>
        <taxon>Spermatophyta</taxon>
        <taxon>Magnoliopsida</taxon>
        <taxon>eudicotyledons</taxon>
        <taxon>Gunneridae</taxon>
        <taxon>Pentapetalae</taxon>
        <taxon>rosids</taxon>
        <taxon>fabids</taxon>
        <taxon>Rosales</taxon>
        <taxon>Cannabaceae</taxon>
        <taxon>Parasponia</taxon>
    </lineage>
</organism>
<accession>A0A2P5CSG0</accession>
<dbReference type="EMBL" id="JXTB01000099">
    <property type="protein sequence ID" value="PON63977.1"/>
    <property type="molecule type" value="Genomic_DNA"/>
</dbReference>